<dbReference type="GO" id="GO:0005829">
    <property type="term" value="C:cytosol"/>
    <property type="evidence" value="ECO:0007669"/>
    <property type="project" value="TreeGrafter"/>
</dbReference>
<dbReference type="EMBL" id="CADIKH010000032">
    <property type="protein sequence ID" value="CAB3767165.1"/>
    <property type="molecule type" value="Genomic_DNA"/>
</dbReference>
<dbReference type="InterPro" id="IPR050712">
    <property type="entry name" value="NAD(P)H-dep_reductase"/>
</dbReference>
<dbReference type="Gene3D" id="3.40.50.360">
    <property type="match status" value="1"/>
</dbReference>
<protein>
    <recommendedName>
        <fullName evidence="1">NADPH-dependent FMN reductase-like domain-containing protein</fullName>
    </recommendedName>
</protein>
<proteinExistence type="predicted"/>
<feature type="domain" description="NADPH-dependent FMN reductase-like" evidence="1">
    <location>
        <begin position="23"/>
        <end position="167"/>
    </location>
</feature>
<sequence>MYAHVSNLLGSSCPYFRNAIVTRISVIIGSVRPQRFAEKPANWIAAHLRKHSAVNTCVLDLADYALPMFDERFPPAYPGRPPYTNEVVGRWAAEIAASDGFVIVTPEYNHGYPPVLKNALDWVYGEWNRKPVAFVAYGEVAGARSVVHLRDVVATLGMASMQRDVQIPFSTLMAHYQGGDVATELAKLDDVASAIVGNLLWWTAALKEARDKAN</sequence>
<organism evidence="2 3">
    <name type="scientific">Paraburkholderia humisilvae</name>
    <dbReference type="NCBI Taxonomy" id="627669"/>
    <lineage>
        <taxon>Bacteria</taxon>
        <taxon>Pseudomonadati</taxon>
        <taxon>Pseudomonadota</taxon>
        <taxon>Betaproteobacteria</taxon>
        <taxon>Burkholderiales</taxon>
        <taxon>Burkholderiaceae</taxon>
        <taxon>Paraburkholderia</taxon>
    </lineage>
</organism>
<evidence type="ECO:0000259" key="1">
    <source>
        <dbReference type="Pfam" id="PF03358"/>
    </source>
</evidence>
<evidence type="ECO:0000313" key="2">
    <source>
        <dbReference type="EMBL" id="CAB3767165.1"/>
    </source>
</evidence>
<dbReference type="PANTHER" id="PTHR30543">
    <property type="entry name" value="CHROMATE REDUCTASE"/>
    <property type="match status" value="1"/>
</dbReference>
<dbReference type="GO" id="GO:0016491">
    <property type="term" value="F:oxidoreductase activity"/>
    <property type="evidence" value="ECO:0007669"/>
    <property type="project" value="InterPro"/>
</dbReference>
<dbReference type="GO" id="GO:0010181">
    <property type="term" value="F:FMN binding"/>
    <property type="evidence" value="ECO:0007669"/>
    <property type="project" value="TreeGrafter"/>
</dbReference>
<dbReference type="InterPro" id="IPR005025">
    <property type="entry name" value="FMN_Rdtase-like_dom"/>
</dbReference>
<evidence type="ECO:0000313" key="3">
    <source>
        <dbReference type="Proteomes" id="UP000494363"/>
    </source>
</evidence>
<dbReference type="InterPro" id="IPR029039">
    <property type="entry name" value="Flavoprotein-like_sf"/>
</dbReference>
<keyword evidence="3" id="KW-1185">Reference proteome</keyword>
<dbReference type="Pfam" id="PF03358">
    <property type="entry name" value="FMN_red"/>
    <property type="match status" value="1"/>
</dbReference>
<dbReference type="SUPFAM" id="SSF52218">
    <property type="entry name" value="Flavoproteins"/>
    <property type="match status" value="1"/>
</dbReference>
<gene>
    <name evidence="2" type="ORF">LMG29542_05521</name>
</gene>
<dbReference type="Proteomes" id="UP000494363">
    <property type="component" value="Unassembled WGS sequence"/>
</dbReference>
<accession>A0A6J5EQ92</accession>
<name>A0A6J5EQ92_9BURK</name>
<dbReference type="PANTHER" id="PTHR30543:SF21">
    <property type="entry name" value="NAD(P)H-DEPENDENT FMN REDUCTASE LOT6"/>
    <property type="match status" value="1"/>
</dbReference>
<reference evidence="2 3" key="1">
    <citation type="submission" date="2020-04" db="EMBL/GenBank/DDBJ databases">
        <authorList>
            <person name="De Canck E."/>
        </authorList>
    </citation>
    <scope>NUCLEOTIDE SEQUENCE [LARGE SCALE GENOMIC DNA]</scope>
    <source>
        <strain evidence="2 3">LMG 29542</strain>
    </source>
</reference>
<dbReference type="AlphaFoldDB" id="A0A6J5EQ92"/>